<dbReference type="Pfam" id="PF25137">
    <property type="entry name" value="ADH_Fe_C"/>
    <property type="match status" value="1"/>
</dbReference>
<dbReference type="Pfam" id="PF00465">
    <property type="entry name" value="Fe-ADH"/>
    <property type="match status" value="1"/>
</dbReference>
<dbReference type="PhylomeDB" id="Q97BQ7"/>
<dbReference type="GO" id="GO:0046872">
    <property type="term" value="F:metal ion binding"/>
    <property type="evidence" value="ECO:0007669"/>
    <property type="project" value="InterPro"/>
</dbReference>
<proteinExistence type="predicted"/>
<dbReference type="OrthoDB" id="57329at2157"/>
<dbReference type="KEGG" id="tvo:TVG0387048"/>
<dbReference type="eggNOG" id="arCOG00984">
    <property type="taxonomic scope" value="Archaea"/>
</dbReference>
<dbReference type="EMBL" id="BA000011">
    <property type="protein sequence ID" value="BAB59540.1"/>
    <property type="molecule type" value="Genomic_DNA"/>
</dbReference>
<sequence>MWYFRTPRIIFGEDSLSFLDDHSSSKILVVTDNFLSNTPILKEVLSHLSGKDIKVFSEISPEPRLSEILKGRELASRLDPDTIIGLGGGSSMDAAKILFALHEMPDLSPFDISPINSIKLHQKSELIEIPTTSGTGSECSWAAVFSDDTEERKNEIASPEIMADYAILDPKLVLDLPKGITVNTATDAITHAIEAYTSQWRNPYSDAMAEKALDLILNNLPTVLVNPKDINARNSVHIGASMAGISFSNSQIGLAHALGHALGAIFKTPHGESVGLYLPHVTEFNYEAAKDRYDKINSFFPDEYRTDKVWETIRSYLNAIGQVTNVSEAGIERSKYEKELGKIVSLASESTGVITNARDASTKDIENIARSIL</sequence>
<dbReference type="AlphaFoldDB" id="Q97BQ7"/>
<dbReference type="InterPro" id="IPR018211">
    <property type="entry name" value="ADH_Fe_CS"/>
</dbReference>
<dbReference type="InterPro" id="IPR039697">
    <property type="entry name" value="Alcohol_dehydrogenase_Fe"/>
</dbReference>
<evidence type="ECO:0000259" key="3">
    <source>
        <dbReference type="Pfam" id="PF25137"/>
    </source>
</evidence>
<keyword evidence="5" id="KW-1185">Reference proteome</keyword>
<dbReference type="PANTHER" id="PTHR11496:SF83">
    <property type="entry name" value="HYDROXYACID-OXOACID TRANSHYDROGENASE, MITOCHONDRIAL"/>
    <property type="match status" value="1"/>
</dbReference>
<dbReference type="Gene3D" id="3.40.50.1970">
    <property type="match status" value="1"/>
</dbReference>
<name>Q97BQ7_THEVO</name>
<reference evidence="4 5" key="1">
    <citation type="journal article" date="1999" name="Proc. Jpn. Acad.">
        <title>Determination of the complete genomic DNA sequence of Thermoplasma volvanium GSS1.</title>
        <authorList>
            <person name="Kawashima T."/>
            <person name="Yamamoto Y."/>
            <person name="Aramaki H."/>
            <person name="Nunoshiba T."/>
            <person name="Kawamoto T."/>
            <person name="Watanabe K."/>
            <person name="Yamazaki M."/>
            <person name="Kanehori K."/>
            <person name="Amano N."/>
            <person name="Ohya Y."/>
            <person name="Makino K."/>
            <person name="Suzuki M."/>
        </authorList>
    </citation>
    <scope>NUCLEOTIDE SEQUENCE [LARGE SCALE GENOMIC DNA]</scope>
    <source>
        <strain evidence="5">ATCC 51530 / DSM 4299 / JCM 9571 / NBRC 15438 / GSS1</strain>
    </source>
</reference>
<dbReference type="InterPro" id="IPR001670">
    <property type="entry name" value="ADH_Fe/GldA"/>
</dbReference>
<protein>
    <submittedName>
        <fullName evidence="4">NADH dependent alcohol dehydrogenase</fullName>
    </submittedName>
</protein>
<organism evidence="4 5">
    <name type="scientific">Thermoplasma volcanium (strain ATCC 51530 / DSM 4299 / JCM 9571 / NBRC 15438 / GSS1)</name>
    <dbReference type="NCBI Taxonomy" id="273116"/>
    <lineage>
        <taxon>Archaea</taxon>
        <taxon>Methanobacteriati</taxon>
        <taxon>Thermoplasmatota</taxon>
        <taxon>Thermoplasmata</taxon>
        <taxon>Thermoplasmatales</taxon>
        <taxon>Thermoplasmataceae</taxon>
        <taxon>Thermoplasma</taxon>
    </lineage>
</organism>
<evidence type="ECO:0000256" key="1">
    <source>
        <dbReference type="ARBA" id="ARBA00023002"/>
    </source>
</evidence>
<dbReference type="PROSITE" id="PS00913">
    <property type="entry name" value="ADH_IRON_1"/>
    <property type="match status" value="1"/>
</dbReference>
<feature type="domain" description="Fe-containing alcohol dehydrogenase-like C-terminal" evidence="3">
    <location>
        <begin position="181"/>
        <end position="372"/>
    </location>
</feature>
<evidence type="ECO:0000313" key="4">
    <source>
        <dbReference type="EMBL" id="BAB59540.1"/>
    </source>
</evidence>
<dbReference type="PaxDb" id="273116-14324613"/>
<dbReference type="InterPro" id="IPR056798">
    <property type="entry name" value="ADH_Fe_C"/>
</dbReference>
<evidence type="ECO:0000313" key="5">
    <source>
        <dbReference type="Proteomes" id="UP000001017"/>
    </source>
</evidence>
<dbReference type="SUPFAM" id="SSF56796">
    <property type="entry name" value="Dehydroquinate synthase-like"/>
    <property type="match status" value="1"/>
</dbReference>
<evidence type="ECO:0000259" key="2">
    <source>
        <dbReference type="Pfam" id="PF00465"/>
    </source>
</evidence>
<reference evidence="4 5" key="2">
    <citation type="journal article" date="2000" name="Proc. Natl. Acad. Sci. U.S.A.">
        <title>Archaeal adaptation to higher temperatures revealed by genomic sequence of Thermoplasma volcanium.</title>
        <authorList>
            <person name="Kawashima T."/>
            <person name="Amano N."/>
            <person name="Koike H."/>
            <person name="Makino S."/>
            <person name="Higuchi S."/>
            <person name="Kawashima-Ohya Y."/>
            <person name="Watanabe K."/>
            <person name="Yamazaki M."/>
            <person name="Kanehori K."/>
            <person name="Kawamoto T."/>
            <person name="Nunoshiba T."/>
            <person name="Yamamoto Y."/>
            <person name="Aramaki H."/>
            <person name="Makino K."/>
            <person name="Suzuki M."/>
        </authorList>
    </citation>
    <scope>NUCLEOTIDE SEQUENCE [LARGE SCALE GENOMIC DNA]</scope>
    <source>
        <strain evidence="5">ATCC 51530 / DSM 4299 / JCM 9571 / NBRC 15438 / GSS1</strain>
    </source>
</reference>
<dbReference type="FunFam" id="3.40.50.1970:FF:000003">
    <property type="entry name" value="Alcohol dehydrogenase, iron-containing"/>
    <property type="match status" value="1"/>
</dbReference>
<keyword evidence="1" id="KW-0560">Oxidoreductase</keyword>
<gene>
    <name evidence="4" type="ORF">TVG0387048</name>
</gene>
<dbReference type="GO" id="GO:0004022">
    <property type="term" value="F:alcohol dehydrogenase (NAD+) activity"/>
    <property type="evidence" value="ECO:0007669"/>
    <property type="project" value="TreeGrafter"/>
</dbReference>
<dbReference type="CDD" id="cd14862">
    <property type="entry name" value="Fe-ADH-like"/>
    <property type="match status" value="1"/>
</dbReference>
<feature type="domain" description="Alcohol dehydrogenase iron-type/glycerol dehydrogenase GldA" evidence="2">
    <location>
        <begin position="7"/>
        <end position="170"/>
    </location>
</feature>
<dbReference type="STRING" id="273116.gene:9381176"/>
<dbReference type="HOGENOM" id="CLU_007207_0_0_2"/>
<dbReference type="Gene3D" id="1.20.1090.10">
    <property type="entry name" value="Dehydroquinate synthase-like - alpha domain"/>
    <property type="match status" value="1"/>
</dbReference>
<dbReference type="PANTHER" id="PTHR11496">
    <property type="entry name" value="ALCOHOL DEHYDROGENASE"/>
    <property type="match status" value="1"/>
</dbReference>
<accession>Q97BQ7</accession>
<dbReference type="Proteomes" id="UP000001017">
    <property type="component" value="Chromosome"/>
</dbReference>